<feature type="domain" description="Aminoglycoside phosphotransferase" evidence="1">
    <location>
        <begin position="31"/>
        <end position="187"/>
    </location>
</feature>
<protein>
    <submittedName>
        <fullName evidence="2">Phosphotransferase enzyme family</fullName>
    </submittedName>
</protein>
<reference evidence="2 3" key="1">
    <citation type="submission" date="2018-12" db="EMBL/GenBank/DDBJ databases">
        <authorList>
            <consortium name="Pathogen Informatics"/>
        </authorList>
    </citation>
    <scope>NUCLEOTIDE SEQUENCE [LARGE SCALE GENOMIC DNA]</scope>
    <source>
        <strain evidence="2 3">NCTC11466</strain>
    </source>
</reference>
<dbReference type="EMBL" id="LR134201">
    <property type="protein sequence ID" value="VEB98493.1"/>
    <property type="molecule type" value="Genomic_DNA"/>
</dbReference>
<keyword evidence="3" id="KW-1185">Reference proteome</keyword>
<dbReference type="Pfam" id="PF01636">
    <property type="entry name" value="APH"/>
    <property type="match status" value="1"/>
</dbReference>
<sequence length="267" mass="30185">MTNNVLTQMGSATVRKCCFQGNPAIEKQNACEVELDFYQHHAPALRARGLGIPDVYSLNRKERRLVIEFIPQQLTLEALHAMPELCEKLAIIHHSPPALSGALRQHSWGEEQTDLALSLLQLPANHEAVLLNLQAHSDELFEPQQCVSGDTNAGNWGRRKEGQLVLFDWERFGYGSPAIDLAPLIKGMGDPASIHHWVECYRLAAPQWSVSALIRHVVLAKTWLITEVLSILHRRHPQILPKYLSWYRATLPDWLPVAQSLWQHSQG</sequence>
<organism evidence="2 3">
    <name type="scientific">Cedecea lapagei</name>
    <dbReference type="NCBI Taxonomy" id="158823"/>
    <lineage>
        <taxon>Bacteria</taxon>
        <taxon>Pseudomonadati</taxon>
        <taxon>Pseudomonadota</taxon>
        <taxon>Gammaproteobacteria</taxon>
        <taxon>Enterobacterales</taxon>
        <taxon>Enterobacteriaceae</taxon>
        <taxon>Cedecea</taxon>
    </lineage>
</organism>
<dbReference type="AlphaFoldDB" id="A0A3S4K021"/>
<accession>A0A3S4K021</accession>
<dbReference type="Gene3D" id="3.90.1200.10">
    <property type="match status" value="1"/>
</dbReference>
<dbReference type="SUPFAM" id="SSF56112">
    <property type="entry name" value="Protein kinase-like (PK-like)"/>
    <property type="match status" value="1"/>
</dbReference>
<evidence type="ECO:0000313" key="2">
    <source>
        <dbReference type="EMBL" id="VEB98493.1"/>
    </source>
</evidence>
<keyword evidence="2" id="KW-0808">Transferase</keyword>
<evidence type="ECO:0000259" key="1">
    <source>
        <dbReference type="Pfam" id="PF01636"/>
    </source>
</evidence>
<dbReference type="RefSeq" id="WP_164716853.1">
    <property type="nucleotide sequence ID" value="NZ_LR134201.1"/>
</dbReference>
<gene>
    <name evidence="2" type="ORF">NCTC11466_02699</name>
</gene>
<name>A0A3S4K021_9ENTR</name>
<dbReference type="InterPro" id="IPR011009">
    <property type="entry name" value="Kinase-like_dom_sf"/>
</dbReference>
<dbReference type="InterPro" id="IPR002575">
    <property type="entry name" value="Aminoglycoside_PTrfase"/>
</dbReference>
<dbReference type="Proteomes" id="UP000274122">
    <property type="component" value="Chromosome"/>
</dbReference>
<proteinExistence type="predicted"/>
<evidence type="ECO:0000313" key="3">
    <source>
        <dbReference type="Proteomes" id="UP000274122"/>
    </source>
</evidence>
<dbReference type="KEGG" id="clap:NCTC11466_02699"/>
<dbReference type="GO" id="GO:0016740">
    <property type="term" value="F:transferase activity"/>
    <property type="evidence" value="ECO:0007669"/>
    <property type="project" value="UniProtKB-KW"/>
</dbReference>